<comment type="similarity">
    <text evidence="2">Belongs to the glycosyl hydrolase 3 family.</text>
</comment>
<dbReference type="KEGG" id="scd:Spica_0765"/>
<protein>
    <recommendedName>
        <fullName evidence="3">beta-glucosidase</fullName>
        <ecNumber evidence="3">3.2.1.21</ecNumber>
    </recommendedName>
</protein>
<dbReference type="Pfam" id="PF00933">
    <property type="entry name" value="Glyco_hydro_3"/>
    <property type="match status" value="1"/>
</dbReference>
<evidence type="ECO:0000256" key="4">
    <source>
        <dbReference type="ARBA" id="ARBA00022729"/>
    </source>
</evidence>
<evidence type="ECO:0000256" key="1">
    <source>
        <dbReference type="ARBA" id="ARBA00000448"/>
    </source>
</evidence>
<dbReference type="InterPro" id="IPR017853">
    <property type="entry name" value="GH"/>
</dbReference>
<dbReference type="STRING" id="744872.Spica_0765"/>
<evidence type="ECO:0000256" key="2">
    <source>
        <dbReference type="ARBA" id="ARBA00005336"/>
    </source>
</evidence>
<dbReference type="InterPro" id="IPR051915">
    <property type="entry name" value="Cellulose_Degrad_GH3"/>
</dbReference>
<gene>
    <name evidence="9" type="ordered locus">Spica_0765</name>
</gene>
<evidence type="ECO:0000313" key="9">
    <source>
        <dbReference type="EMBL" id="AEJ18919.1"/>
    </source>
</evidence>
<keyword evidence="7" id="KW-0472">Membrane</keyword>
<dbReference type="EMBL" id="CP002868">
    <property type="protein sequence ID" value="AEJ18919.1"/>
    <property type="molecule type" value="Genomic_DNA"/>
</dbReference>
<dbReference type="eggNOG" id="COG1472">
    <property type="taxonomic scope" value="Bacteria"/>
</dbReference>
<dbReference type="PANTHER" id="PTHR30620">
    <property type="entry name" value="PERIPLASMIC BETA-GLUCOSIDASE-RELATED"/>
    <property type="match status" value="1"/>
</dbReference>
<evidence type="ECO:0000256" key="7">
    <source>
        <dbReference type="SAM" id="Phobius"/>
    </source>
</evidence>
<dbReference type="HOGENOM" id="CLU_004542_9_2_12"/>
<feature type="transmembrane region" description="Helical" evidence="7">
    <location>
        <begin position="35"/>
        <end position="55"/>
    </location>
</feature>
<dbReference type="Gene3D" id="3.20.20.300">
    <property type="entry name" value="Glycoside hydrolase, family 3, N-terminal domain"/>
    <property type="match status" value="2"/>
</dbReference>
<dbReference type="GO" id="GO:0009251">
    <property type="term" value="P:glucan catabolic process"/>
    <property type="evidence" value="ECO:0007669"/>
    <property type="project" value="TreeGrafter"/>
</dbReference>
<keyword evidence="7" id="KW-1133">Transmembrane helix</keyword>
<accession>F8EYX3</accession>
<proteinExistence type="inferred from homology"/>
<dbReference type="PANTHER" id="PTHR30620:SF16">
    <property type="entry name" value="LYSOSOMAL BETA GLUCOSIDASE"/>
    <property type="match status" value="1"/>
</dbReference>
<evidence type="ECO:0000256" key="6">
    <source>
        <dbReference type="ARBA" id="ARBA00023295"/>
    </source>
</evidence>
<comment type="catalytic activity">
    <reaction evidence="1">
        <text>Hydrolysis of terminal, non-reducing beta-D-glucosyl residues with release of beta-D-glucose.</text>
        <dbReference type="EC" id="3.2.1.21"/>
    </reaction>
</comment>
<sequence length="345" mass="37960">MKRDFWSIKSFSLTILFRQQTISHLKDYVKKIKKCAILFCAGIVIMILLSCTGPSRSESPVPANAPYKKTALAVEKRVEDLLSRMTLEEKLGQMTQIEKGSLRSGDISRYKLGSVLSGGGGALTQNTIVAWNAMIAQYQEEARATRLQIPLLYGIDAVHGHNNLQNTTMFPHNIGLGAAGDSDLVRRIGQAYIEGFQSAVLPVPLRPIATAKHFLGDGEPRWGSSKTDTYKIDQGDTQADATYLQDVLFPPYQQAIKAGVRTIMVSFSSLNGIKMHAHRELITDLLKKTWGFTGFVVSDWGGIDQVDPDYSKQHGSPARKAQESLMCLPVKFPARGGCPVTGYPQ</sequence>
<evidence type="ECO:0000256" key="5">
    <source>
        <dbReference type="ARBA" id="ARBA00022801"/>
    </source>
</evidence>
<dbReference type="AlphaFoldDB" id="F8EYX3"/>
<evidence type="ECO:0000259" key="8">
    <source>
        <dbReference type="Pfam" id="PF00933"/>
    </source>
</evidence>
<keyword evidence="7" id="KW-0812">Transmembrane</keyword>
<dbReference type="InterPro" id="IPR001764">
    <property type="entry name" value="Glyco_hydro_3_N"/>
</dbReference>
<feature type="domain" description="Glycoside hydrolase family 3 N-terminal" evidence="8">
    <location>
        <begin position="181"/>
        <end position="325"/>
    </location>
</feature>
<dbReference type="PRINTS" id="PR00133">
    <property type="entry name" value="GLHYDRLASE3"/>
</dbReference>
<keyword evidence="10" id="KW-1185">Reference proteome</keyword>
<dbReference type="InterPro" id="IPR036962">
    <property type="entry name" value="Glyco_hydro_3_N_sf"/>
</dbReference>
<dbReference type="Proteomes" id="UP000000503">
    <property type="component" value="Chromosome"/>
</dbReference>
<evidence type="ECO:0000313" key="10">
    <source>
        <dbReference type="Proteomes" id="UP000000503"/>
    </source>
</evidence>
<name>F8EYX3_GRAC1</name>
<keyword evidence="4" id="KW-0732">Signal</keyword>
<keyword evidence="6" id="KW-0326">Glycosidase</keyword>
<evidence type="ECO:0000256" key="3">
    <source>
        <dbReference type="ARBA" id="ARBA00012744"/>
    </source>
</evidence>
<keyword evidence="5 9" id="KW-0378">Hydrolase</keyword>
<dbReference type="SUPFAM" id="SSF51445">
    <property type="entry name" value="(Trans)glycosidases"/>
    <property type="match status" value="1"/>
</dbReference>
<dbReference type="EC" id="3.2.1.21" evidence="3"/>
<reference evidence="10" key="1">
    <citation type="journal article" date="2013" name="Stand. Genomic Sci.">
        <title>Genome sequence of the thermophilic fresh-water bacterium Spirochaeta caldaria type strain (H1(T)), reclassification of Spirochaeta caldaria, Spirochaeta stenostrepta, and Spirochaeta zuelzerae in the genus Treponema as Treponema caldaria comb. nov., Treponema stenostrepta comb. nov., and Treponema zuelzerae comb. nov., and emendation of the genus Treponema.</title>
        <authorList>
            <person name="Abt B."/>
            <person name="Goker M."/>
            <person name="Scheuner C."/>
            <person name="Han C."/>
            <person name="Lu M."/>
            <person name="Misra M."/>
            <person name="Lapidus A."/>
            <person name="Nolan M."/>
            <person name="Lucas S."/>
            <person name="Hammon N."/>
            <person name="Deshpande S."/>
            <person name="Cheng J.F."/>
            <person name="Tapia R."/>
            <person name="Goodwin L.A."/>
            <person name="Pitluck S."/>
            <person name="Liolios K."/>
            <person name="Pagani I."/>
            <person name="Ivanova N."/>
            <person name="Mavromatis K."/>
            <person name="Mikhailova N."/>
            <person name="Huntemann M."/>
            <person name="Pati A."/>
            <person name="Chen A."/>
            <person name="Palaniappan K."/>
            <person name="Land M."/>
            <person name="Hauser L."/>
            <person name="Jeffries C.D."/>
            <person name="Rohde M."/>
            <person name="Spring S."/>
            <person name="Gronow S."/>
            <person name="Detter J.C."/>
            <person name="Bristow J."/>
            <person name="Eisen J.A."/>
            <person name="Markowitz V."/>
            <person name="Hugenholtz P."/>
            <person name="Kyrpides N.C."/>
            <person name="Woyke T."/>
            <person name="Klenk H.P."/>
        </authorList>
    </citation>
    <scope>NUCLEOTIDE SEQUENCE</scope>
    <source>
        <strain evidence="10">ATCC 51460 / DSM 7334 / H1</strain>
    </source>
</reference>
<dbReference type="GO" id="GO:0008422">
    <property type="term" value="F:beta-glucosidase activity"/>
    <property type="evidence" value="ECO:0007669"/>
    <property type="project" value="UniProtKB-EC"/>
</dbReference>
<organism evidence="9 10">
    <name type="scientific">Gracilinema caldarium (strain ATCC 51460 / DSM 7334 / H1)</name>
    <name type="common">Treponema caldarium</name>
    <dbReference type="NCBI Taxonomy" id="744872"/>
    <lineage>
        <taxon>Bacteria</taxon>
        <taxon>Pseudomonadati</taxon>
        <taxon>Spirochaetota</taxon>
        <taxon>Spirochaetia</taxon>
        <taxon>Spirochaetales</taxon>
        <taxon>Breznakiellaceae</taxon>
        <taxon>Gracilinema</taxon>
    </lineage>
</organism>